<dbReference type="InterPro" id="IPR003615">
    <property type="entry name" value="HNH_nuc"/>
</dbReference>
<name>D6Z338_DESAT</name>
<reference evidence="3" key="1">
    <citation type="submission" date="2010-02" db="EMBL/GenBank/DDBJ databases">
        <title>Complete sequence of Desulfurivibrio alkaliphilus AHT2.</title>
        <authorList>
            <consortium name="US DOE Joint Genome Institute"/>
            <person name="Pitluck S."/>
            <person name="Chertkov O."/>
            <person name="Detter J.C."/>
            <person name="Han C."/>
            <person name="Tapia R."/>
            <person name="Larimer F."/>
            <person name="Land M."/>
            <person name="Hauser L."/>
            <person name="Kyrpides N."/>
            <person name="Mikhailova N."/>
            <person name="Sorokin D.Y."/>
            <person name="Muyzer G."/>
            <person name="Woyke T."/>
        </authorList>
    </citation>
    <scope>NUCLEOTIDE SEQUENCE [LARGE SCALE GENOMIC DNA]</scope>
    <source>
        <strain evidence="3">DSM 19089 / UNIQEM U267 / AHT2</strain>
    </source>
</reference>
<dbReference type="AlphaFoldDB" id="D6Z338"/>
<dbReference type="PANTHER" id="PTHR33877:SF1">
    <property type="entry name" value="TYPE IV METHYL-DIRECTED RESTRICTION ENZYME ECOKMCRA"/>
    <property type="match status" value="1"/>
</dbReference>
<accession>D6Z338</accession>
<dbReference type="GO" id="GO:0004519">
    <property type="term" value="F:endonuclease activity"/>
    <property type="evidence" value="ECO:0007669"/>
    <property type="project" value="UniProtKB-KW"/>
</dbReference>
<dbReference type="InParanoid" id="D6Z338"/>
<dbReference type="Pfam" id="PF01844">
    <property type="entry name" value="HNH"/>
    <property type="match status" value="1"/>
</dbReference>
<feature type="domain" description="HNH nuclease" evidence="1">
    <location>
        <begin position="31"/>
        <end position="82"/>
    </location>
</feature>
<dbReference type="Gene3D" id="1.10.30.50">
    <property type="match status" value="1"/>
</dbReference>
<dbReference type="HOGENOM" id="CLU_158450_0_0_7"/>
<keyword evidence="2" id="KW-0378">Hydrolase</keyword>
<proteinExistence type="predicted"/>
<dbReference type="Proteomes" id="UP000001508">
    <property type="component" value="Chromosome"/>
</dbReference>
<dbReference type="KEGG" id="dak:DaAHT2_1268"/>
<dbReference type="RefSeq" id="WP_013163491.1">
    <property type="nucleotide sequence ID" value="NC_014216.1"/>
</dbReference>
<dbReference type="GO" id="GO:0008270">
    <property type="term" value="F:zinc ion binding"/>
    <property type="evidence" value="ECO:0007669"/>
    <property type="project" value="InterPro"/>
</dbReference>
<dbReference type="OrthoDB" id="9802901at2"/>
<dbReference type="SMART" id="SM00507">
    <property type="entry name" value="HNHc"/>
    <property type="match status" value="1"/>
</dbReference>
<dbReference type="InterPro" id="IPR052892">
    <property type="entry name" value="NA-targeting_endonuclease"/>
</dbReference>
<protein>
    <submittedName>
        <fullName evidence="2">HNH endonuclease</fullName>
    </submittedName>
</protein>
<sequence length="96" mass="11108">MDELYGSSLDGIDEACLRREKARARELRRSRWWRQKLAQGICHYCGGKFAPAELTMDHVVPLVRGGLSRKNNLVPCCKNCNNEKKSRLPQEWEGYL</sequence>
<keyword evidence="2" id="KW-0255">Endonuclease</keyword>
<keyword evidence="3" id="KW-1185">Reference proteome</keyword>
<evidence type="ECO:0000259" key="1">
    <source>
        <dbReference type="SMART" id="SM00507"/>
    </source>
</evidence>
<gene>
    <name evidence="2" type="ordered locus">DaAHT2_1268</name>
</gene>
<dbReference type="STRING" id="589865.DaAHT2_1268"/>
<dbReference type="eggNOG" id="COG1403">
    <property type="taxonomic scope" value="Bacteria"/>
</dbReference>
<dbReference type="EMBL" id="CP001940">
    <property type="protein sequence ID" value="ADH85963.1"/>
    <property type="molecule type" value="Genomic_DNA"/>
</dbReference>
<dbReference type="InterPro" id="IPR002711">
    <property type="entry name" value="HNH"/>
</dbReference>
<dbReference type="CDD" id="cd00085">
    <property type="entry name" value="HNHc"/>
    <property type="match status" value="1"/>
</dbReference>
<dbReference type="GO" id="GO:0003676">
    <property type="term" value="F:nucleic acid binding"/>
    <property type="evidence" value="ECO:0007669"/>
    <property type="project" value="InterPro"/>
</dbReference>
<evidence type="ECO:0000313" key="2">
    <source>
        <dbReference type="EMBL" id="ADH85963.1"/>
    </source>
</evidence>
<evidence type="ECO:0000313" key="3">
    <source>
        <dbReference type="Proteomes" id="UP000001508"/>
    </source>
</evidence>
<dbReference type="PANTHER" id="PTHR33877">
    <property type="entry name" value="SLL1193 PROTEIN"/>
    <property type="match status" value="1"/>
</dbReference>
<keyword evidence="2" id="KW-0540">Nuclease</keyword>
<organism evidence="2 3">
    <name type="scientific">Desulfurivibrio alkaliphilus (strain DSM 19089 / UNIQEM U267 / AHT2)</name>
    <dbReference type="NCBI Taxonomy" id="589865"/>
    <lineage>
        <taxon>Bacteria</taxon>
        <taxon>Pseudomonadati</taxon>
        <taxon>Thermodesulfobacteriota</taxon>
        <taxon>Desulfobulbia</taxon>
        <taxon>Desulfobulbales</taxon>
        <taxon>Desulfobulbaceae</taxon>
        <taxon>Desulfurivibrio</taxon>
    </lineage>
</organism>